<evidence type="ECO:0000256" key="3">
    <source>
        <dbReference type="ARBA" id="ARBA00022576"/>
    </source>
</evidence>
<evidence type="ECO:0000313" key="9">
    <source>
        <dbReference type="Proteomes" id="UP000436088"/>
    </source>
</evidence>
<organism evidence="8 9">
    <name type="scientific">Hibiscus syriacus</name>
    <name type="common">Rose of Sharon</name>
    <dbReference type="NCBI Taxonomy" id="106335"/>
    <lineage>
        <taxon>Eukaryota</taxon>
        <taxon>Viridiplantae</taxon>
        <taxon>Streptophyta</taxon>
        <taxon>Embryophyta</taxon>
        <taxon>Tracheophyta</taxon>
        <taxon>Spermatophyta</taxon>
        <taxon>Magnoliopsida</taxon>
        <taxon>eudicotyledons</taxon>
        <taxon>Gunneridae</taxon>
        <taxon>Pentapetalae</taxon>
        <taxon>rosids</taxon>
        <taxon>malvids</taxon>
        <taxon>Malvales</taxon>
        <taxon>Malvaceae</taxon>
        <taxon>Malvoideae</taxon>
        <taxon>Hibiscus</taxon>
    </lineage>
</organism>
<reference evidence="8" key="1">
    <citation type="submission" date="2019-09" db="EMBL/GenBank/DDBJ databases">
        <title>Draft genome information of white flower Hibiscus syriacus.</title>
        <authorList>
            <person name="Kim Y.-M."/>
        </authorList>
    </citation>
    <scope>NUCLEOTIDE SEQUENCE [LARGE SCALE GENOMIC DNA]</scope>
    <source>
        <strain evidence="8">YM2019G1</strain>
    </source>
</reference>
<dbReference type="Gene3D" id="3.30.70.1400">
    <property type="entry name" value="Aminomethyltransferase beta-barrel domains"/>
    <property type="match status" value="1"/>
</dbReference>
<keyword evidence="3" id="KW-0032">Aminotransferase</keyword>
<dbReference type="FunFam" id="3.30.70.1400:FF:000001">
    <property type="entry name" value="Aminomethyltransferase"/>
    <property type="match status" value="1"/>
</dbReference>
<evidence type="ECO:0000259" key="7">
    <source>
        <dbReference type="Pfam" id="PF01571"/>
    </source>
</evidence>
<dbReference type="PANTHER" id="PTHR43757:SF2">
    <property type="entry name" value="AMINOMETHYLTRANSFERASE, MITOCHONDRIAL"/>
    <property type="match status" value="1"/>
</dbReference>
<keyword evidence="9" id="KW-1185">Reference proteome</keyword>
<evidence type="ECO:0000256" key="6">
    <source>
        <dbReference type="ARBA" id="ARBA00047665"/>
    </source>
</evidence>
<keyword evidence="4" id="KW-0808">Transferase</keyword>
<evidence type="ECO:0000256" key="4">
    <source>
        <dbReference type="ARBA" id="ARBA00022679"/>
    </source>
</evidence>
<dbReference type="AlphaFoldDB" id="A0A6A3DAA6"/>
<dbReference type="InterPro" id="IPR028896">
    <property type="entry name" value="GcvT/YgfZ/DmdA"/>
</dbReference>
<feature type="domain" description="GCVT N-terminal" evidence="7">
    <location>
        <begin position="67"/>
        <end position="175"/>
    </location>
</feature>
<proteinExistence type="inferred from homology"/>
<dbReference type="EC" id="2.1.2.10" evidence="2"/>
<evidence type="ECO:0000256" key="2">
    <source>
        <dbReference type="ARBA" id="ARBA00012616"/>
    </source>
</evidence>
<name>A0A6A3DAA6_HIBSY</name>
<dbReference type="GO" id="GO:0004047">
    <property type="term" value="F:aminomethyltransferase activity"/>
    <property type="evidence" value="ECO:0007669"/>
    <property type="project" value="UniProtKB-EC"/>
</dbReference>
<dbReference type="PANTHER" id="PTHR43757">
    <property type="entry name" value="AMINOMETHYLTRANSFERASE"/>
    <property type="match status" value="1"/>
</dbReference>
<accession>A0A6A3DAA6</accession>
<gene>
    <name evidence="8" type="ORF">F3Y22_tig00000132pilonHSYRG00206</name>
</gene>
<dbReference type="GO" id="GO:0005739">
    <property type="term" value="C:mitochondrion"/>
    <property type="evidence" value="ECO:0007669"/>
    <property type="project" value="TreeGrafter"/>
</dbReference>
<protein>
    <recommendedName>
        <fullName evidence="2">aminomethyltransferase</fullName>
        <ecNumber evidence="2">2.1.2.10</ecNumber>
    </recommendedName>
    <alternativeName>
        <fullName evidence="5">Glycine cleavage system T protein</fullName>
    </alternativeName>
</protein>
<dbReference type="SUPFAM" id="SSF103025">
    <property type="entry name" value="Folate-binding domain"/>
    <property type="match status" value="1"/>
</dbReference>
<comment type="similarity">
    <text evidence="1">Belongs to the GcvT family.</text>
</comment>
<dbReference type="InterPro" id="IPR006222">
    <property type="entry name" value="GCVT_N"/>
</dbReference>
<dbReference type="GO" id="GO:0008483">
    <property type="term" value="F:transaminase activity"/>
    <property type="evidence" value="ECO:0007669"/>
    <property type="project" value="UniProtKB-KW"/>
</dbReference>
<sequence>MTEQVTIKRLRYFLFLKDYSSSDISTLEDEGKSLASWAIDYTLSCSIWQEDGPICWMEHVDSVQLYKDSIMYSTVNCRQNGGLFNISHMYGLSLKGKDCVPFLEKLIIVDVAGLAPGMGTLTVFTNEKGGAIDDYVITKVKDDHIYLVANAGCRYKDLAHIEEHMKASSPKVAMSLGTSMMRDLF</sequence>
<evidence type="ECO:0000313" key="8">
    <source>
        <dbReference type="EMBL" id="KAE8736231.1"/>
    </source>
</evidence>
<evidence type="ECO:0000256" key="5">
    <source>
        <dbReference type="ARBA" id="ARBA00031395"/>
    </source>
</evidence>
<dbReference type="Proteomes" id="UP000436088">
    <property type="component" value="Unassembled WGS sequence"/>
</dbReference>
<dbReference type="EMBL" id="VEPZ02000013">
    <property type="protein sequence ID" value="KAE8736231.1"/>
    <property type="molecule type" value="Genomic_DNA"/>
</dbReference>
<comment type="caution">
    <text evidence="8">The sequence shown here is derived from an EMBL/GenBank/DDBJ whole genome shotgun (WGS) entry which is preliminary data.</text>
</comment>
<comment type="catalytic activity">
    <reaction evidence="6">
        <text>N(6)-[(R)-S(8)-aminomethyldihydrolipoyl]-L-lysyl-[protein] + (6S)-5,6,7,8-tetrahydrofolate = N(6)-[(R)-dihydrolipoyl]-L-lysyl-[protein] + (6R)-5,10-methylene-5,6,7,8-tetrahydrofolate + NH4(+)</text>
        <dbReference type="Rhea" id="RHEA:16945"/>
        <dbReference type="Rhea" id="RHEA-COMP:10475"/>
        <dbReference type="Rhea" id="RHEA-COMP:10492"/>
        <dbReference type="ChEBI" id="CHEBI:15636"/>
        <dbReference type="ChEBI" id="CHEBI:28938"/>
        <dbReference type="ChEBI" id="CHEBI:57453"/>
        <dbReference type="ChEBI" id="CHEBI:83100"/>
        <dbReference type="ChEBI" id="CHEBI:83143"/>
        <dbReference type="EC" id="2.1.2.10"/>
    </reaction>
</comment>
<dbReference type="Pfam" id="PF01571">
    <property type="entry name" value="GCV_T"/>
    <property type="match status" value="1"/>
</dbReference>
<evidence type="ECO:0000256" key="1">
    <source>
        <dbReference type="ARBA" id="ARBA00008609"/>
    </source>
</evidence>